<dbReference type="InterPro" id="IPR023635">
    <property type="entry name" value="Peptide_deformylase"/>
</dbReference>
<feature type="active site" evidence="4">
    <location>
        <position position="368"/>
    </location>
</feature>
<comment type="similarity">
    <text evidence="1 4">Belongs to the polypeptide deformylase family.</text>
</comment>
<protein>
    <recommendedName>
        <fullName evidence="4">Peptide deformylase</fullName>
        <shortName evidence="4">PDF</shortName>
        <ecNumber evidence="4">3.5.1.88</ecNumber>
    </recommendedName>
    <alternativeName>
        <fullName evidence="4">Polypeptide deformylase</fullName>
    </alternativeName>
</protein>
<evidence type="ECO:0000256" key="4">
    <source>
        <dbReference type="HAMAP-Rule" id="MF_00163"/>
    </source>
</evidence>
<evidence type="ECO:0000256" key="2">
    <source>
        <dbReference type="ARBA" id="ARBA00022723"/>
    </source>
</evidence>
<dbReference type="HAMAP" id="MF_00163">
    <property type="entry name" value="Pep_deformylase"/>
    <property type="match status" value="1"/>
</dbReference>
<keyword evidence="2 4" id="KW-0479">Metal-binding</keyword>
<dbReference type="InterPro" id="IPR036821">
    <property type="entry name" value="Peptide_deformylase_sf"/>
</dbReference>
<keyword evidence="6" id="KW-1185">Reference proteome</keyword>
<dbReference type="PANTHER" id="PTHR10458">
    <property type="entry name" value="PEPTIDE DEFORMYLASE"/>
    <property type="match status" value="1"/>
</dbReference>
<evidence type="ECO:0000256" key="3">
    <source>
        <dbReference type="ARBA" id="ARBA00022801"/>
    </source>
</evidence>
<dbReference type="GO" id="GO:0042586">
    <property type="term" value="F:peptide deformylase activity"/>
    <property type="evidence" value="ECO:0007669"/>
    <property type="project" value="UniProtKB-EC"/>
</dbReference>
<dbReference type="NCBIfam" id="TIGR00079">
    <property type="entry name" value="pept_deformyl"/>
    <property type="match status" value="1"/>
</dbReference>
<reference evidence="6" key="1">
    <citation type="journal article" date="2019" name="Int. J. Syst. Evol. Microbiol.">
        <title>The Global Catalogue of Microorganisms (GCM) 10K type strain sequencing project: providing services to taxonomists for standard genome sequencing and annotation.</title>
        <authorList>
            <consortium name="The Broad Institute Genomics Platform"/>
            <consortium name="The Broad Institute Genome Sequencing Center for Infectious Disease"/>
            <person name="Wu L."/>
            <person name="Ma J."/>
        </authorList>
    </citation>
    <scope>NUCLEOTIDE SEQUENCE [LARGE SCALE GENOMIC DNA]</scope>
    <source>
        <strain evidence="6">CCUG 52468</strain>
    </source>
</reference>
<keyword evidence="4" id="KW-0648">Protein biosynthesis</keyword>
<sequence length="407" mass="46783">MKTIIYLITLLSPVFVMSQSLEQEIQQYRDKQIQEMVKDEFGPLRKDQVEFIKFFPVNPDYVVTAEVEPLFNEQTFRMPTYDGTSNEYKRYGILHFELNGQKIALTAYQSVALFQNPTYKNHLFVPFMDNTNGDATYEGGRYLDLSLEDIKDGKIKIDFNKAYNPYCAYSNGYRCPQPPKENILTGITIDAGEMKYKGPKNERNVNKSMAKNFSEGEIALINGADENSKMHVYQITDDKELAVLKKPSEDIKFDDPLLDKLSARMLLTVNDPEHAGVGIAGPQVGVNKNVIWVQRLDKKDEPFEFYINPKIIWRSKLTRVGAEGCLSIPDLRQDVKRSYAIKLQHIDRKGEVKEELVEGFTAVIFQHEVDHLYGILFPDRIEESGKLEFEPLKEKVEFLIPKGSIRP</sequence>
<dbReference type="PANTHER" id="PTHR10458:SF22">
    <property type="entry name" value="PEPTIDE DEFORMYLASE"/>
    <property type="match status" value="1"/>
</dbReference>
<comment type="caution">
    <text evidence="5">The sequence shown here is derived from an EMBL/GenBank/DDBJ whole genome shotgun (WGS) entry which is preliminary data.</text>
</comment>
<keyword evidence="4" id="KW-0408">Iron</keyword>
<dbReference type="RefSeq" id="WP_380896394.1">
    <property type="nucleotide sequence ID" value="NZ_JBHTKY010000014.1"/>
</dbReference>
<feature type="binding site" evidence="4">
    <location>
        <position position="367"/>
    </location>
    <ligand>
        <name>Fe cation</name>
        <dbReference type="ChEBI" id="CHEBI:24875"/>
    </ligand>
</feature>
<comment type="function">
    <text evidence="4">Removes the formyl group from the N-terminal Met of newly synthesized proteins. Requires at least a dipeptide for an efficient rate of reaction. N-terminal L-methionine is a prerequisite for activity but the enzyme has broad specificity at other positions.</text>
</comment>
<dbReference type="EC" id="3.5.1.88" evidence="4"/>
<evidence type="ECO:0000313" key="6">
    <source>
        <dbReference type="Proteomes" id="UP001597205"/>
    </source>
</evidence>
<dbReference type="PRINTS" id="PR01576">
    <property type="entry name" value="PDEFORMYLASE"/>
</dbReference>
<dbReference type="Pfam" id="PF07920">
    <property type="entry name" value="DUF1684"/>
    <property type="match status" value="1"/>
</dbReference>
<proteinExistence type="inferred from homology"/>
<evidence type="ECO:0000256" key="1">
    <source>
        <dbReference type="ARBA" id="ARBA00010759"/>
    </source>
</evidence>
<name>A0ABW3RLC2_9SPHI</name>
<comment type="catalytic activity">
    <reaction evidence="4">
        <text>N-terminal N-formyl-L-methionyl-[peptide] + H2O = N-terminal L-methionyl-[peptide] + formate</text>
        <dbReference type="Rhea" id="RHEA:24420"/>
        <dbReference type="Rhea" id="RHEA-COMP:10639"/>
        <dbReference type="Rhea" id="RHEA-COMP:10640"/>
        <dbReference type="ChEBI" id="CHEBI:15377"/>
        <dbReference type="ChEBI" id="CHEBI:15740"/>
        <dbReference type="ChEBI" id="CHEBI:49298"/>
        <dbReference type="ChEBI" id="CHEBI:64731"/>
        <dbReference type="EC" id="3.5.1.88"/>
    </reaction>
</comment>
<organism evidence="5 6">
    <name type="scientific">Sphingobacterium daejeonense</name>
    <dbReference type="NCBI Taxonomy" id="371142"/>
    <lineage>
        <taxon>Bacteria</taxon>
        <taxon>Pseudomonadati</taxon>
        <taxon>Bacteroidota</taxon>
        <taxon>Sphingobacteriia</taxon>
        <taxon>Sphingobacteriales</taxon>
        <taxon>Sphingobacteriaceae</taxon>
        <taxon>Sphingobacterium</taxon>
    </lineage>
</organism>
<feature type="binding site" evidence="4">
    <location>
        <position position="371"/>
    </location>
    <ligand>
        <name>Fe cation</name>
        <dbReference type="ChEBI" id="CHEBI:24875"/>
    </ligand>
</feature>
<dbReference type="CDD" id="cd00487">
    <property type="entry name" value="Pep_deformylase"/>
    <property type="match status" value="1"/>
</dbReference>
<dbReference type="Proteomes" id="UP001597205">
    <property type="component" value="Unassembled WGS sequence"/>
</dbReference>
<dbReference type="EMBL" id="JBHTKY010000014">
    <property type="protein sequence ID" value="MFD1166028.1"/>
    <property type="molecule type" value="Genomic_DNA"/>
</dbReference>
<feature type="binding site" evidence="4">
    <location>
        <position position="325"/>
    </location>
    <ligand>
        <name>Fe cation</name>
        <dbReference type="ChEBI" id="CHEBI:24875"/>
    </ligand>
</feature>
<keyword evidence="3 4" id="KW-0378">Hydrolase</keyword>
<dbReference type="SUPFAM" id="SSF56420">
    <property type="entry name" value="Peptide deformylase"/>
    <property type="match status" value="1"/>
</dbReference>
<dbReference type="Pfam" id="PF01327">
    <property type="entry name" value="Pep_deformylase"/>
    <property type="match status" value="1"/>
</dbReference>
<accession>A0ABW3RLC2</accession>
<comment type="cofactor">
    <cofactor evidence="4">
        <name>Fe(2+)</name>
        <dbReference type="ChEBI" id="CHEBI:29033"/>
    </cofactor>
    <text evidence="4">Binds 1 Fe(2+) ion.</text>
</comment>
<evidence type="ECO:0000313" key="5">
    <source>
        <dbReference type="EMBL" id="MFD1166028.1"/>
    </source>
</evidence>
<gene>
    <name evidence="4 5" type="primary">def</name>
    <name evidence="5" type="ORF">ACFQ2C_10475</name>
</gene>
<dbReference type="InterPro" id="IPR012467">
    <property type="entry name" value="DUF1684"/>
</dbReference>
<dbReference type="Gene3D" id="3.90.45.10">
    <property type="entry name" value="Peptide deformylase"/>
    <property type="match status" value="1"/>
</dbReference>